<sequence length="120" mass="14130">MKKLYIIIVLVFIFRPVMPVVEYMVNYDYISTVLCENVDKPQLECNGKCHLAKELDKTLETKAPVHLEKATVLLDFIPVFTYKTELDFVDYSFKKDFEHSSYLNLYNYLYSSFVLQPPIV</sequence>
<accession>A0A1G8BHH2</accession>
<gene>
    <name evidence="1" type="ORF">SAMN05421818_10263</name>
</gene>
<evidence type="ECO:0000313" key="2">
    <source>
        <dbReference type="Proteomes" id="UP000243588"/>
    </source>
</evidence>
<reference evidence="2" key="1">
    <citation type="submission" date="2016-10" db="EMBL/GenBank/DDBJ databases">
        <authorList>
            <person name="Varghese N."/>
            <person name="Submissions S."/>
        </authorList>
    </citation>
    <scope>NUCLEOTIDE SEQUENCE [LARGE SCALE GENOMIC DNA]</scope>
    <source>
        <strain evidence="2">DSM 23313</strain>
    </source>
</reference>
<dbReference type="AlphaFoldDB" id="A0A1G8BHH2"/>
<organism evidence="1 2">
    <name type="scientific">Myroides phaeus</name>
    <dbReference type="NCBI Taxonomy" id="702745"/>
    <lineage>
        <taxon>Bacteria</taxon>
        <taxon>Pseudomonadati</taxon>
        <taxon>Bacteroidota</taxon>
        <taxon>Flavobacteriia</taxon>
        <taxon>Flavobacteriales</taxon>
        <taxon>Flavobacteriaceae</taxon>
        <taxon>Myroides</taxon>
    </lineage>
</organism>
<proteinExistence type="predicted"/>
<dbReference type="EMBL" id="FNDQ01000002">
    <property type="protein sequence ID" value="SDH32473.1"/>
    <property type="molecule type" value="Genomic_DNA"/>
</dbReference>
<dbReference type="STRING" id="702745.SAMN05421818_10263"/>
<dbReference type="RefSeq" id="WP_143021848.1">
    <property type="nucleotide sequence ID" value="NZ_FNDQ01000002.1"/>
</dbReference>
<dbReference type="Proteomes" id="UP000243588">
    <property type="component" value="Unassembled WGS sequence"/>
</dbReference>
<keyword evidence="2" id="KW-1185">Reference proteome</keyword>
<protein>
    <submittedName>
        <fullName evidence="1">Uncharacterized protein</fullName>
    </submittedName>
</protein>
<name>A0A1G8BHH2_9FLAO</name>
<evidence type="ECO:0000313" key="1">
    <source>
        <dbReference type="EMBL" id="SDH32473.1"/>
    </source>
</evidence>